<keyword evidence="2" id="KW-1185">Reference proteome</keyword>
<dbReference type="Proteomes" id="UP001642900">
    <property type="component" value="Unassembled WGS sequence"/>
</dbReference>
<dbReference type="RefSeq" id="WP_165023927.1">
    <property type="nucleotide sequence ID" value="NZ_JAAKZF010000003.1"/>
</dbReference>
<organism evidence="1 2">
    <name type="scientific">Allomesorhizobium camelthorni</name>
    <dbReference type="NCBI Taxonomy" id="475069"/>
    <lineage>
        <taxon>Bacteria</taxon>
        <taxon>Pseudomonadati</taxon>
        <taxon>Pseudomonadota</taxon>
        <taxon>Alphaproteobacteria</taxon>
        <taxon>Hyphomicrobiales</taxon>
        <taxon>Phyllobacteriaceae</taxon>
        <taxon>Allomesorhizobium</taxon>
    </lineage>
</organism>
<gene>
    <name evidence="1" type="ORF">G6N73_04440</name>
</gene>
<dbReference type="AlphaFoldDB" id="A0A6G4W6Q4"/>
<accession>A0A6G4W6Q4</accession>
<proteinExistence type="predicted"/>
<reference evidence="1 2" key="1">
    <citation type="submission" date="2020-02" db="EMBL/GenBank/DDBJ databases">
        <title>Genome sequence of strain CCNWXJ40-4.</title>
        <authorList>
            <person name="Gao J."/>
            <person name="Sun J."/>
        </authorList>
    </citation>
    <scope>NUCLEOTIDE SEQUENCE [LARGE SCALE GENOMIC DNA]</scope>
    <source>
        <strain evidence="1 2">CCNWXJ 40-4</strain>
    </source>
</reference>
<protein>
    <submittedName>
        <fullName evidence="1">Uncharacterized protein</fullName>
    </submittedName>
</protein>
<name>A0A6G4W6Q4_9HYPH</name>
<comment type="caution">
    <text evidence="1">The sequence shown here is derived from an EMBL/GenBank/DDBJ whole genome shotgun (WGS) entry which is preliminary data.</text>
</comment>
<evidence type="ECO:0000313" key="2">
    <source>
        <dbReference type="Proteomes" id="UP001642900"/>
    </source>
</evidence>
<sequence length="119" mass="12414">MHVIRKVVDILTATDGGATEYSPPLTGRLVEVIYTKDASNALASTADFTVTTERDGQAVWNGVNVNASTSVRPVRAGSTVSGAASTLTEVPLHLADDRVKFVVAQGGNAKAGRFTVITI</sequence>
<evidence type="ECO:0000313" key="1">
    <source>
        <dbReference type="EMBL" id="NGO50435.1"/>
    </source>
</evidence>
<dbReference type="EMBL" id="JAAKZF010000003">
    <property type="protein sequence ID" value="NGO50435.1"/>
    <property type="molecule type" value="Genomic_DNA"/>
</dbReference>